<comment type="subcellular location">
    <subcellularLocation>
        <location evidence="1 5">Cell membrane</location>
        <topology evidence="1 5">Multi-pass membrane protein</topology>
    </subcellularLocation>
</comment>
<keyword evidence="8" id="KW-1185">Reference proteome</keyword>
<feature type="transmembrane region" description="Helical" evidence="5">
    <location>
        <begin position="364"/>
        <end position="382"/>
    </location>
</feature>
<dbReference type="SUPFAM" id="SSF161098">
    <property type="entry name" value="MetI-like"/>
    <property type="match status" value="1"/>
</dbReference>
<proteinExistence type="inferred from homology"/>
<dbReference type="RefSeq" id="WP_207042634.1">
    <property type="nucleotide sequence ID" value="NZ_JAFLNC010000001.1"/>
</dbReference>
<protein>
    <submittedName>
        <fullName evidence="7">ABC transporter permease</fullName>
    </submittedName>
</protein>
<feature type="transmembrane region" description="Helical" evidence="5">
    <location>
        <begin position="306"/>
        <end position="327"/>
    </location>
</feature>
<evidence type="ECO:0000313" key="7">
    <source>
        <dbReference type="EMBL" id="MBO0332840.1"/>
    </source>
</evidence>
<dbReference type="Pfam" id="PF12911">
    <property type="entry name" value="OppC_N"/>
    <property type="match status" value="1"/>
</dbReference>
<dbReference type="InterPro" id="IPR000515">
    <property type="entry name" value="MetI-like"/>
</dbReference>
<evidence type="ECO:0000256" key="1">
    <source>
        <dbReference type="ARBA" id="ARBA00004651"/>
    </source>
</evidence>
<feature type="transmembrane region" description="Helical" evidence="5">
    <location>
        <begin position="191"/>
        <end position="216"/>
    </location>
</feature>
<organism evidence="7 8">
    <name type="scientific">Sneathiella sedimenti</name>
    <dbReference type="NCBI Taxonomy" id="2816034"/>
    <lineage>
        <taxon>Bacteria</taxon>
        <taxon>Pseudomonadati</taxon>
        <taxon>Pseudomonadota</taxon>
        <taxon>Alphaproteobacteria</taxon>
        <taxon>Sneathiellales</taxon>
        <taxon>Sneathiellaceae</taxon>
        <taxon>Sneathiella</taxon>
    </lineage>
</organism>
<evidence type="ECO:0000259" key="6">
    <source>
        <dbReference type="PROSITE" id="PS50928"/>
    </source>
</evidence>
<gene>
    <name evidence="7" type="ORF">J0X12_04400</name>
</gene>
<dbReference type="EMBL" id="JAFLNC010000001">
    <property type="protein sequence ID" value="MBO0332840.1"/>
    <property type="molecule type" value="Genomic_DNA"/>
</dbReference>
<comment type="caution">
    <text evidence="7">The sequence shown here is derived from an EMBL/GenBank/DDBJ whole genome shotgun (WGS) entry which is preliminary data.</text>
</comment>
<dbReference type="Pfam" id="PF00528">
    <property type="entry name" value="BPD_transp_1"/>
    <property type="match status" value="1"/>
</dbReference>
<feature type="transmembrane region" description="Helical" evidence="5">
    <location>
        <begin position="55"/>
        <end position="77"/>
    </location>
</feature>
<evidence type="ECO:0000256" key="4">
    <source>
        <dbReference type="ARBA" id="ARBA00023136"/>
    </source>
</evidence>
<dbReference type="PANTHER" id="PTHR43839">
    <property type="entry name" value="OPPC IN A BINDING PROTEIN-DEPENDENT TRANSPORT SYSTEM"/>
    <property type="match status" value="1"/>
</dbReference>
<dbReference type="PANTHER" id="PTHR43839:SF3">
    <property type="entry name" value="OLIGOPEPTIDE ABC TRANSPORTER, PERMEASE PROTEIN"/>
    <property type="match status" value="1"/>
</dbReference>
<evidence type="ECO:0000256" key="3">
    <source>
        <dbReference type="ARBA" id="ARBA00022989"/>
    </source>
</evidence>
<feature type="transmembrane region" description="Helical" evidence="5">
    <location>
        <begin position="236"/>
        <end position="266"/>
    </location>
</feature>
<name>A0ABS3F2U3_9PROT</name>
<dbReference type="Proteomes" id="UP000664761">
    <property type="component" value="Unassembled WGS sequence"/>
</dbReference>
<evidence type="ECO:0000313" key="8">
    <source>
        <dbReference type="Proteomes" id="UP000664761"/>
    </source>
</evidence>
<keyword evidence="5" id="KW-0813">Transport</keyword>
<sequence length="394" mass="44708">MTDTTGPNKEPPLEHWYSREPFDPHSVEKFTPEQERFYMASQWQMMWWKFRRHRIAVISGIVLLLFYISILISEFLAPYDLQTRHTKYIFAPPQSIHLFHEGEFVGPFVYGYKQRLNRETLKREYEVNTSKPYPLRFFCAGDEYEFWNLFKANLHLVCPDDKKLASFFWLGTDRLGRDILSRIIYGARISLSIGLIGIAISFTLGIILGGISGYYGGWIDNVIQRTIELLKSLPQLPLWLALSAALPVTWSPILVFFGLTVILGLLDWPGLARAVRSKFLSLREEDFCTAAQLMGAKPKRIIGRHLLPSFASHLIASASLAIPSMILGETALSFLGLGLRPPITSWGVLLNETTNINAVATTPWLIYPVLPVIIVVLAFNFLGDGLRDAADPYK</sequence>
<evidence type="ECO:0000256" key="2">
    <source>
        <dbReference type="ARBA" id="ARBA00022692"/>
    </source>
</evidence>
<dbReference type="InterPro" id="IPR035906">
    <property type="entry name" value="MetI-like_sf"/>
</dbReference>
<feature type="domain" description="ABC transmembrane type-1" evidence="6">
    <location>
        <begin position="187"/>
        <end position="383"/>
    </location>
</feature>
<comment type="similarity">
    <text evidence="5">Belongs to the binding-protein-dependent transport system permease family.</text>
</comment>
<keyword evidence="3 5" id="KW-1133">Transmembrane helix</keyword>
<evidence type="ECO:0000256" key="5">
    <source>
        <dbReference type="RuleBase" id="RU363032"/>
    </source>
</evidence>
<keyword evidence="2 5" id="KW-0812">Transmembrane</keyword>
<reference evidence="7 8" key="1">
    <citation type="submission" date="2021-03" db="EMBL/GenBank/DDBJ databases">
        <title>Sneathiella sp. CAU 1612 isolated from Kang Won-do.</title>
        <authorList>
            <person name="Kim W."/>
        </authorList>
    </citation>
    <scope>NUCLEOTIDE SEQUENCE [LARGE SCALE GENOMIC DNA]</scope>
    <source>
        <strain evidence="7 8">CAU 1612</strain>
    </source>
</reference>
<dbReference type="PROSITE" id="PS50928">
    <property type="entry name" value="ABC_TM1"/>
    <property type="match status" value="1"/>
</dbReference>
<accession>A0ABS3F2U3</accession>
<dbReference type="CDD" id="cd06261">
    <property type="entry name" value="TM_PBP2"/>
    <property type="match status" value="1"/>
</dbReference>
<dbReference type="InterPro" id="IPR025966">
    <property type="entry name" value="OppC_N"/>
</dbReference>
<dbReference type="Gene3D" id="1.10.3720.10">
    <property type="entry name" value="MetI-like"/>
    <property type="match status" value="1"/>
</dbReference>
<keyword evidence="4 5" id="KW-0472">Membrane</keyword>